<dbReference type="GO" id="GO:0016757">
    <property type="term" value="F:glycosyltransferase activity"/>
    <property type="evidence" value="ECO:0007669"/>
    <property type="project" value="InterPro"/>
</dbReference>
<feature type="domain" description="Glycosyl transferase family 1" evidence="1">
    <location>
        <begin position="201"/>
        <end position="353"/>
    </location>
</feature>
<dbReference type="PANTHER" id="PTHR12526">
    <property type="entry name" value="GLYCOSYLTRANSFERASE"/>
    <property type="match status" value="1"/>
</dbReference>
<dbReference type="PANTHER" id="PTHR12526:SF630">
    <property type="entry name" value="GLYCOSYLTRANSFERASE"/>
    <property type="match status" value="1"/>
</dbReference>
<gene>
    <name evidence="3" type="ORF">MRM75_22510</name>
</gene>
<dbReference type="Pfam" id="PF13439">
    <property type="entry name" value="Glyco_transf_4"/>
    <property type="match status" value="1"/>
</dbReference>
<evidence type="ECO:0000259" key="2">
    <source>
        <dbReference type="Pfam" id="PF13439"/>
    </source>
</evidence>
<dbReference type="Pfam" id="PF00534">
    <property type="entry name" value="Glycos_transf_1"/>
    <property type="match status" value="1"/>
</dbReference>
<evidence type="ECO:0000313" key="3">
    <source>
        <dbReference type="EMBL" id="XAG69313.1"/>
    </source>
</evidence>
<reference evidence="3" key="1">
    <citation type="submission" date="2022-03" db="EMBL/GenBank/DDBJ databases">
        <title>Sea Food Isolates.</title>
        <authorList>
            <person name="Li c."/>
        </authorList>
    </citation>
    <scope>NUCLEOTIDE SEQUENCE</scope>
    <source>
        <strain evidence="3">19CA06SA08-2</strain>
    </source>
</reference>
<organism evidence="3">
    <name type="scientific">bacterium 19CA06SA08-2</name>
    <dbReference type="NCBI Taxonomy" id="2920658"/>
    <lineage>
        <taxon>Bacteria</taxon>
    </lineage>
</organism>
<dbReference type="InterPro" id="IPR001296">
    <property type="entry name" value="Glyco_trans_1"/>
</dbReference>
<dbReference type="InterPro" id="IPR028098">
    <property type="entry name" value="Glyco_trans_4-like_N"/>
</dbReference>
<sequence>MKKKVLFLMETLGGGGAEKVLVNIVNSLDDIKYDITLLLLKREGMYLSKIPTHVKIKYLLDAEPTGLVRRGMMYSLKKRWLNAVLSKPWLANMSFPEEYDVGVSFLEGDSILLLSHLDGPKKKIAWVHTDLEKHHTLPREIEKVVYESMDQIVCVSEGSKQSVLSLYPALNDITSVIYNPIDIKKIIDGGKQKIRVGTGLNVLAVGRLLNDQKAFDVLLDAHRINISAGLNYHLTILGEGSDRSTLEAYITEHQLGDNTSLLGFKDNPYPYIAGCDIFVISSHYEGYPVVLVEAMTLGKPIVSTDCTGPKEALSNGEFGHLVPIANAQALADGLKMLLENDSIRERYAELSKQRSEFFSFERSMRDIETLLNT</sequence>
<name>A0AAU6U5N3_UNCXX</name>
<accession>A0AAU6U5N3</accession>
<evidence type="ECO:0000259" key="1">
    <source>
        <dbReference type="Pfam" id="PF00534"/>
    </source>
</evidence>
<dbReference type="EMBL" id="CP095353">
    <property type="protein sequence ID" value="XAG69313.1"/>
    <property type="molecule type" value="Genomic_DNA"/>
</dbReference>
<proteinExistence type="predicted"/>
<feature type="domain" description="Glycosyltransferase subfamily 4-like N-terminal" evidence="2">
    <location>
        <begin position="15"/>
        <end position="184"/>
    </location>
</feature>
<dbReference type="CDD" id="cd03811">
    <property type="entry name" value="GT4_GT28_WabH-like"/>
    <property type="match status" value="1"/>
</dbReference>
<dbReference type="Gene3D" id="3.40.50.2000">
    <property type="entry name" value="Glycogen Phosphorylase B"/>
    <property type="match status" value="2"/>
</dbReference>
<protein>
    <submittedName>
        <fullName evidence="3">Glycosyltransferase</fullName>
    </submittedName>
</protein>
<dbReference type="SUPFAM" id="SSF53756">
    <property type="entry name" value="UDP-Glycosyltransferase/glycogen phosphorylase"/>
    <property type="match status" value="1"/>
</dbReference>
<dbReference type="AlphaFoldDB" id="A0AAU6U5N3"/>